<dbReference type="Proteomes" id="UP000006732">
    <property type="component" value="Plasmid pPRO1"/>
</dbReference>
<sequence>MGAVKVTGYAGEHYFEAEIVKGEIKPGDIAKKNTTSCLVPRRS</sequence>
<keyword evidence="2" id="KW-1185">Reference proteome</keyword>
<evidence type="ECO:0000313" key="2">
    <source>
        <dbReference type="Proteomes" id="UP000006732"/>
    </source>
</evidence>
<geneLocation type="plasmid" evidence="1 2">
    <name>pPRO1</name>
</geneLocation>
<keyword evidence="1" id="KW-0614">Plasmid</keyword>
<proteinExistence type="predicted"/>
<accession>A0R817</accession>
<organism evidence="1 2">
    <name type="scientific">Pelobacter propionicus (strain DSM 2379 / NBRC 103807 / OttBd1)</name>
    <dbReference type="NCBI Taxonomy" id="338966"/>
    <lineage>
        <taxon>Bacteria</taxon>
        <taxon>Pseudomonadati</taxon>
        <taxon>Thermodesulfobacteriota</taxon>
        <taxon>Desulfuromonadia</taxon>
        <taxon>Desulfuromonadales</taxon>
        <taxon>Desulfuromonadaceae</taxon>
        <taxon>Pelobacter</taxon>
    </lineage>
</organism>
<dbReference type="EMBL" id="CP000483">
    <property type="protein sequence ID" value="ABL01267.1"/>
    <property type="molecule type" value="Genomic_DNA"/>
</dbReference>
<name>A0R817_PELPD</name>
<dbReference type="AlphaFoldDB" id="A0R817"/>
<dbReference type="HOGENOM" id="CLU_3237323_0_0_7"/>
<dbReference type="KEGG" id="ppd:Ppro_3676"/>
<protein>
    <submittedName>
        <fullName evidence="1">Uncharacterized protein</fullName>
    </submittedName>
</protein>
<gene>
    <name evidence="1" type="ordered locus">Ppro_3676</name>
</gene>
<evidence type="ECO:0000313" key="1">
    <source>
        <dbReference type="EMBL" id="ABL01267.1"/>
    </source>
</evidence>
<reference evidence="1 2" key="1">
    <citation type="submission" date="2006-10" db="EMBL/GenBank/DDBJ databases">
        <title>Complete sequence of plasmid pPRO1 of Pelobacter propionicus DSM 2379.</title>
        <authorList>
            <consortium name="US DOE Joint Genome Institute"/>
            <person name="Copeland A."/>
            <person name="Lucas S."/>
            <person name="Lapidus A."/>
            <person name="Barry K."/>
            <person name="Detter J.C."/>
            <person name="Glavina del Rio T."/>
            <person name="Hammon N."/>
            <person name="Israni S."/>
            <person name="Dalin E."/>
            <person name="Tice H."/>
            <person name="Pitluck S."/>
            <person name="Saunders E."/>
            <person name="Brettin T."/>
            <person name="Bruce D."/>
            <person name="Han C."/>
            <person name="Tapia R."/>
            <person name="Schmutz J."/>
            <person name="Larimer F."/>
            <person name="Land M."/>
            <person name="Hauser L."/>
            <person name="Kyrpides N."/>
            <person name="Kim E."/>
            <person name="Lovley D."/>
            <person name="Richardson P."/>
        </authorList>
    </citation>
    <scope>NUCLEOTIDE SEQUENCE [LARGE SCALE GENOMIC DNA]</scope>
    <source>
        <strain evidence="2">DSM 2379 / NBRC 103807 / OttBd1</strain>
        <plasmid evidence="2">Plasmid pPRO1</plasmid>
    </source>
</reference>